<feature type="compositionally biased region" description="Basic and acidic residues" evidence="1">
    <location>
        <begin position="32"/>
        <end position="43"/>
    </location>
</feature>
<proteinExistence type="predicted"/>
<gene>
    <name evidence="2" type="ORF">SAMN05421640_1703</name>
</gene>
<organism evidence="2 3">
    <name type="scientific">Ekhidna lutea</name>
    <dbReference type="NCBI Taxonomy" id="447679"/>
    <lineage>
        <taxon>Bacteria</taxon>
        <taxon>Pseudomonadati</taxon>
        <taxon>Bacteroidota</taxon>
        <taxon>Cytophagia</taxon>
        <taxon>Cytophagales</taxon>
        <taxon>Reichenbachiellaceae</taxon>
        <taxon>Ekhidna</taxon>
    </lineage>
</organism>
<evidence type="ECO:0000256" key="1">
    <source>
        <dbReference type="SAM" id="MobiDB-lite"/>
    </source>
</evidence>
<accession>A0A239IJL0</accession>
<dbReference type="AlphaFoldDB" id="A0A239IJL0"/>
<feature type="region of interest" description="Disordered" evidence="1">
    <location>
        <begin position="32"/>
        <end position="53"/>
    </location>
</feature>
<reference evidence="2 3" key="1">
    <citation type="submission" date="2017-06" db="EMBL/GenBank/DDBJ databases">
        <authorList>
            <person name="Kim H.J."/>
            <person name="Triplett B.A."/>
        </authorList>
    </citation>
    <scope>NUCLEOTIDE SEQUENCE [LARGE SCALE GENOMIC DNA]</scope>
    <source>
        <strain evidence="2 3">DSM 19307</strain>
    </source>
</reference>
<dbReference type="EMBL" id="FZPD01000003">
    <property type="protein sequence ID" value="SNS93946.1"/>
    <property type="molecule type" value="Genomic_DNA"/>
</dbReference>
<dbReference type="Proteomes" id="UP000198393">
    <property type="component" value="Unassembled WGS sequence"/>
</dbReference>
<protein>
    <submittedName>
        <fullName evidence="2">Uncharacterized protein</fullName>
    </submittedName>
</protein>
<feature type="compositionally biased region" description="Basic residues" evidence="1">
    <location>
        <begin position="44"/>
        <end position="53"/>
    </location>
</feature>
<sequence length="53" mass="6104">MPGRRPIFATLITSLFWGTRDFLFKATLEPASPEKRKAREAKKAAKKNKKENK</sequence>
<evidence type="ECO:0000313" key="2">
    <source>
        <dbReference type="EMBL" id="SNS93946.1"/>
    </source>
</evidence>
<name>A0A239IJL0_EKHLU</name>
<keyword evidence="3" id="KW-1185">Reference proteome</keyword>
<evidence type="ECO:0000313" key="3">
    <source>
        <dbReference type="Proteomes" id="UP000198393"/>
    </source>
</evidence>